<dbReference type="AlphaFoldDB" id="A0A1H4IZ09"/>
<dbReference type="SUPFAM" id="SSF51679">
    <property type="entry name" value="Bacterial luciferase-like"/>
    <property type="match status" value="1"/>
</dbReference>
<evidence type="ECO:0000259" key="5">
    <source>
        <dbReference type="Pfam" id="PF00296"/>
    </source>
</evidence>
<organism evidence="6 7">
    <name type="scientific">Rhodococcus jostii</name>
    <dbReference type="NCBI Taxonomy" id="132919"/>
    <lineage>
        <taxon>Bacteria</taxon>
        <taxon>Bacillati</taxon>
        <taxon>Actinomycetota</taxon>
        <taxon>Actinomycetes</taxon>
        <taxon>Mycobacteriales</taxon>
        <taxon>Nocardiaceae</taxon>
        <taxon>Rhodococcus</taxon>
    </lineage>
</organism>
<gene>
    <name evidence="6" type="ORF">SAMN04490220_0614</name>
</gene>
<evidence type="ECO:0000313" key="7">
    <source>
        <dbReference type="Proteomes" id="UP000183407"/>
    </source>
</evidence>
<dbReference type="EMBL" id="FNTL01000002">
    <property type="protein sequence ID" value="SEB38608.1"/>
    <property type="molecule type" value="Genomic_DNA"/>
</dbReference>
<sequence length="375" mass="41538">MKTTRDDLAEYRRRHVPLYNGNRLKLGLFAMNCSNGMIISKAATSQRIEWDYQLGLAQKADALGMEVFLPVARWQGSGGEIDYMGTNYETHTYAAAMAASTSNIMTFATVHAPIIHPIVAAKMATTIDHISGGRFGMNVVMGWLTPEFAMFGLAQRDHEARYDYGSEWMDIIDRLWTESEPFDHVGTFHRLTAAQSKPKPIQPRPVVFNAGSSPTGARWAARHADFNFTSFGTVEDAQAYSTSIRATAREEFGRELGVLTFAVVICRDTEAEAQAVLDGILDDADWVAAENWMSTLGLESHSFDAHMFGEMKRKFIAGAGAARIVGTPEQVVEQLKDISDAGMDGVMLGFLNWQEELDYFGERVMPLLKEAGLRG</sequence>
<dbReference type="Gene3D" id="3.20.20.30">
    <property type="entry name" value="Luciferase-like domain"/>
    <property type="match status" value="1"/>
</dbReference>
<dbReference type="InterPro" id="IPR050172">
    <property type="entry name" value="SsuD_RutA_monooxygenase"/>
</dbReference>
<evidence type="ECO:0000313" key="6">
    <source>
        <dbReference type="EMBL" id="SEB38608.1"/>
    </source>
</evidence>
<protein>
    <submittedName>
        <fullName evidence="6">Flavin-dependent oxidoreductase, luciferase family (Includes alkanesulfonate monooxygenase SsuD and methylene tetrahydromethanopterin reductase)</fullName>
    </submittedName>
</protein>
<dbReference type="GO" id="GO:0016705">
    <property type="term" value="F:oxidoreductase activity, acting on paired donors, with incorporation or reduction of molecular oxygen"/>
    <property type="evidence" value="ECO:0007669"/>
    <property type="project" value="InterPro"/>
</dbReference>
<accession>A0A1H4IZ09</accession>
<keyword evidence="4 6" id="KW-0503">Monooxygenase</keyword>
<keyword evidence="2" id="KW-0288">FMN</keyword>
<evidence type="ECO:0000256" key="1">
    <source>
        <dbReference type="ARBA" id="ARBA00022630"/>
    </source>
</evidence>
<dbReference type="InterPro" id="IPR036661">
    <property type="entry name" value="Luciferase-like_sf"/>
</dbReference>
<dbReference type="PANTHER" id="PTHR42847">
    <property type="entry name" value="ALKANESULFONATE MONOOXYGENASE"/>
    <property type="match status" value="1"/>
</dbReference>
<reference evidence="7" key="1">
    <citation type="submission" date="2016-10" db="EMBL/GenBank/DDBJ databases">
        <authorList>
            <person name="Varghese N."/>
        </authorList>
    </citation>
    <scope>NUCLEOTIDE SEQUENCE [LARGE SCALE GENOMIC DNA]</scope>
    <source>
        <strain evidence="7">DSM 44719</strain>
    </source>
</reference>
<keyword evidence="3" id="KW-0560">Oxidoreductase</keyword>
<proteinExistence type="predicted"/>
<dbReference type="Proteomes" id="UP000183407">
    <property type="component" value="Unassembled WGS sequence"/>
</dbReference>
<dbReference type="GO" id="GO:0004497">
    <property type="term" value="F:monooxygenase activity"/>
    <property type="evidence" value="ECO:0007669"/>
    <property type="project" value="UniProtKB-KW"/>
</dbReference>
<name>A0A1H4IZ09_RHOJO</name>
<dbReference type="RefSeq" id="WP_073358079.1">
    <property type="nucleotide sequence ID" value="NZ_FNTL01000002.1"/>
</dbReference>
<dbReference type="Pfam" id="PF00296">
    <property type="entry name" value="Bac_luciferase"/>
    <property type="match status" value="1"/>
</dbReference>
<evidence type="ECO:0000256" key="4">
    <source>
        <dbReference type="ARBA" id="ARBA00023033"/>
    </source>
</evidence>
<dbReference type="CDD" id="cd01094">
    <property type="entry name" value="Alkanesulfonate_monoxygenase"/>
    <property type="match status" value="1"/>
</dbReference>
<dbReference type="OrthoDB" id="9814695at2"/>
<evidence type="ECO:0000256" key="3">
    <source>
        <dbReference type="ARBA" id="ARBA00023002"/>
    </source>
</evidence>
<dbReference type="InterPro" id="IPR011251">
    <property type="entry name" value="Luciferase-like_dom"/>
</dbReference>
<feature type="domain" description="Luciferase-like" evidence="5">
    <location>
        <begin position="25"/>
        <end position="344"/>
    </location>
</feature>
<dbReference type="PANTHER" id="PTHR42847:SF4">
    <property type="entry name" value="ALKANESULFONATE MONOOXYGENASE-RELATED"/>
    <property type="match status" value="1"/>
</dbReference>
<evidence type="ECO:0000256" key="2">
    <source>
        <dbReference type="ARBA" id="ARBA00022643"/>
    </source>
</evidence>
<keyword evidence="1" id="KW-0285">Flavoprotein</keyword>